<proteinExistence type="inferred from homology"/>
<protein>
    <submittedName>
        <fullName evidence="5">Gas vesicle protein GvpK</fullName>
    </submittedName>
</protein>
<gene>
    <name evidence="5" type="primary">gvpK</name>
    <name evidence="5" type="ORF">ACFQ1S_17200</name>
</gene>
<dbReference type="EMBL" id="JBHTIS010000952">
    <property type="protein sequence ID" value="MFD1047159.1"/>
    <property type="molecule type" value="Genomic_DNA"/>
</dbReference>
<dbReference type="PANTHER" id="PTHR40137">
    <property type="entry name" value="PROTEIN GVPK 1"/>
    <property type="match status" value="1"/>
</dbReference>
<evidence type="ECO:0000256" key="1">
    <source>
        <dbReference type="ARBA" id="ARBA00022987"/>
    </source>
</evidence>
<evidence type="ECO:0000313" key="5">
    <source>
        <dbReference type="EMBL" id="MFD1047159.1"/>
    </source>
</evidence>
<evidence type="ECO:0000256" key="3">
    <source>
        <dbReference type="ARBA" id="ARBA00035659"/>
    </source>
</evidence>
<dbReference type="Pfam" id="PF05121">
    <property type="entry name" value="GvpK"/>
    <property type="match status" value="1"/>
</dbReference>
<dbReference type="InterPro" id="IPR007805">
    <property type="entry name" value="GvpK"/>
</dbReference>
<keyword evidence="4" id="KW-0175">Coiled coil</keyword>
<keyword evidence="6" id="KW-1185">Reference proteome</keyword>
<name>A0ABW3MC33_9PSEU</name>
<evidence type="ECO:0000256" key="4">
    <source>
        <dbReference type="SAM" id="Coils"/>
    </source>
</evidence>
<keyword evidence="1" id="KW-0304">Gas vesicle</keyword>
<feature type="coiled-coil region" evidence="4">
    <location>
        <begin position="24"/>
        <end position="51"/>
    </location>
</feature>
<evidence type="ECO:0000313" key="6">
    <source>
        <dbReference type="Proteomes" id="UP001597045"/>
    </source>
</evidence>
<dbReference type="Proteomes" id="UP001597045">
    <property type="component" value="Unassembled WGS sequence"/>
</dbReference>
<evidence type="ECO:0000256" key="2">
    <source>
        <dbReference type="ARBA" id="ARBA00035108"/>
    </source>
</evidence>
<comment type="subcellular location">
    <subcellularLocation>
        <location evidence="2">Gas vesicle</location>
    </subcellularLocation>
</comment>
<dbReference type="PANTHER" id="PTHR40137:SF2">
    <property type="entry name" value="PROTEIN GVPK 1"/>
    <property type="match status" value="1"/>
</dbReference>
<reference evidence="6" key="1">
    <citation type="journal article" date="2019" name="Int. J. Syst. Evol. Microbiol.">
        <title>The Global Catalogue of Microorganisms (GCM) 10K type strain sequencing project: providing services to taxonomists for standard genome sequencing and annotation.</title>
        <authorList>
            <consortium name="The Broad Institute Genomics Platform"/>
            <consortium name="The Broad Institute Genome Sequencing Center for Infectious Disease"/>
            <person name="Wu L."/>
            <person name="Ma J."/>
        </authorList>
    </citation>
    <scope>NUCLEOTIDE SEQUENCE [LARGE SCALE GENOMIC DNA]</scope>
    <source>
        <strain evidence="6">JCM 31486</strain>
    </source>
</reference>
<organism evidence="5 6">
    <name type="scientific">Kibdelosporangium lantanae</name>
    <dbReference type="NCBI Taxonomy" id="1497396"/>
    <lineage>
        <taxon>Bacteria</taxon>
        <taxon>Bacillati</taxon>
        <taxon>Actinomycetota</taxon>
        <taxon>Actinomycetes</taxon>
        <taxon>Pseudonocardiales</taxon>
        <taxon>Pseudonocardiaceae</taxon>
        <taxon>Kibdelosporangium</taxon>
    </lineage>
</organism>
<sequence>MVGELLERQAIRRMAAGSLSADEIERLGQALIALRRQFEDLRTALDVIQTEERNTP</sequence>
<comment type="similarity">
    <text evidence="3">Belongs to the gas vesicle GvpK family.</text>
</comment>
<accession>A0ABW3MC33</accession>
<comment type="caution">
    <text evidence="5">The sequence shown here is derived from an EMBL/GenBank/DDBJ whole genome shotgun (WGS) entry which is preliminary data.</text>
</comment>